<feature type="compositionally biased region" description="Polar residues" evidence="1">
    <location>
        <begin position="687"/>
        <end position="708"/>
    </location>
</feature>
<feature type="region of interest" description="Disordered" evidence="1">
    <location>
        <begin position="687"/>
        <end position="763"/>
    </location>
</feature>
<feature type="region of interest" description="Disordered" evidence="1">
    <location>
        <begin position="254"/>
        <end position="410"/>
    </location>
</feature>
<feature type="region of interest" description="Disordered" evidence="1">
    <location>
        <begin position="778"/>
        <end position="797"/>
    </location>
</feature>
<reference evidence="2" key="1">
    <citation type="submission" date="2022-10" db="EMBL/GenBank/DDBJ databases">
        <title>Tapping the CABI collections for fungal endophytes: first genome assemblies for Collariella, Neodidymelliopsis, Ascochyta clinopodiicola, Didymella pomorum, Didymosphaeria variabile, Neocosmospora piperis and Neocucurbitaria cava.</title>
        <authorList>
            <person name="Hill R."/>
        </authorList>
    </citation>
    <scope>NUCLEOTIDE SEQUENCE</scope>
    <source>
        <strain evidence="2">IMI 355091</strain>
    </source>
</reference>
<dbReference type="AlphaFoldDB" id="A0A9W9D863"/>
<feature type="region of interest" description="Disordered" evidence="1">
    <location>
        <begin position="21"/>
        <end position="190"/>
    </location>
</feature>
<dbReference type="EMBL" id="JAPEVA010000040">
    <property type="protein sequence ID" value="KAJ4404750.1"/>
    <property type="molecule type" value="Genomic_DNA"/>
</dbReference>
<feature type="compositionally biased region" description="Polar residues" evidence="1">
    <location>
        <begin position="515"/>
        <end position="528"/>
    </location>
</feature>
<feature type="region of interest" description="Disordered" evidence="1">
    <location>
        <begin position="467"/>
        <end position="489"/>
    </location>
</feature>
<feature type="compositionally biased region" description="Pro residues" evidence="1">
    <location>
        <begin position="788"/>
        <end position="797"/>
    </location>
</feature>
<feature type="region of interest" description="Disordered" evidence="1">
    <location>
        <begin position="549"/>
        <end position="652"/>
    </location>
</feature>
<feature type="region of interest" description="Disordered" evidence="1">
    <location>
        <begin position="512"/>
        <end position="536"/>
    </location>
</feature>
<feature type="compositionally biased region" description="Polar residues" evidence="1">
    <location>
        <begin position="642"/>
        <end position="652"/>
    </location>
</feature>
<dbReference type="OrthoDB" id="73788at2759"/>
<proteinExistence type="predicted"/>
<feature type="compositionally biased region" description="Basic and acidic residues" evidence="1">
    <location>
        <begin position="256"/>
        <end position="265"/>
    </location>
</feature>
<gene>
    <name evidence="2" type="ORF">N0V91_005700</name>
</gene>
<evidence type="ECO:0000256" key="1">
    <source>
        <dbReference type="SAM" id="MobiDB-lite"/>
    </source>
</evidence>
<comment type="caution">
    <text evidence="2">The sequence shown here is derived from an EMBL/GenBank/DDBJ whole genome shotgun (WGS) entry which is preliminary data.</text>
</comment>
<accession>A0A9W9D863</accession>
<feature type="compositionally biased region" description="Acidic residues" evidence="1">
    <location>
        <begin position="467"/>
        <end position="483"/>
    </location>
</feature>
<feature type="compositionally biased region" description="Basic residues" evidence="1">
    <location>
        <begin position="310"/>
        <end position="321"/>
    </location>
</feature>
<feature type="compositionally biased region" description="Acidic residues" evidence="1">
    <location>
        <begin position="70"/>
        <end position="83"/>
    </location>
</feature>
<feature type="compositionally biased region" description="Polar residues" evidence="1">
    <location>
        <begin position="296"/>
        <end position="309"/>
    </location>
</feature>
<keyword evidence="3" id="KW-1185">Reference proteome</keyword>
<sequence>MTPRTRRSNKDANYKVYYSKTIPQQVHFPHKRKTVRRPDPVEQDGIDKRQMKFLPEKMRQQRALDQETHTEEEDEGEETEEEAASTKQEKSTPMNRKKGKKRKSNEAQEGYATDEEPVVSASKRRRRTTAPKDEVSRTLRRQSTMTQLADGRRPSSGEDEPEFKPVQRRSRASWGGTTAATGRDKKQRTLTQMISGIGRLSKEELEELSDLDADLDDTQRSDAVSRSSIEQGLIEIDIDEPAAMIELVQQSYDAVEDSHAKRQQDDGGSSVVVPTQPESVLHSIENAAADAEDDYQPTQFINAPSVRTRQTPRRLATRRPSRNAPRSEKSAKSRFSLLSTPEKRRVVEIPSSQSPAESVLSTQISPQKSNRSALRERTSNVTVVAETPSKRRQVTFREPTAQPTPPAHLRKFESTIQDSEDEDSELDDDIATQQPWGSTGETFCGQDIGEDTQAVLLRIDQTCADLDGDLEDDSRDASVEDEEPLTRSQPYQLSLELGESWAPVIYDDDGPQFESYRSSHASAKSQSVRAADSSKESLPILQQAHGISQLDLTTQPPVPADVIPSTPPMVQSEVEQELPSTPMVIRDESSGEEEAEPEPTPPRTVQRRAPEPPLTLFHQSTDLDGESVRVPRSPSADRETQQSHSSKAEQQLQNEWLSYSQYVRAPKSSSMHAAADAFSYDATPRFPTTSAPATSSARMQHSQATTVDEVTPKKNRMQRVISANTTPHRSSKSRPFVSPEKPPTLFIPSSFPSPSRTALEGWSSPVLGTTQNVYGSSQVLGSLDDFSIPPPPPVEDD</sequence>
<name>A0A9W9D863_9PLEO</name>
<feature type="compositionally biased region" description="Polar residues" evidence="1">
    <location>
        <begin position="350"/>
        <end position="372"/>
    </location>
</feature>
<feature type="compositionally biased region" description="Basic and acidic residues" evidence="1">
    <location>
        <begin position="36"/>
        <end position="69"/>
    </location>
</feature>
<dbReference type="Proteomes" id="UP001140510">
    <property type="component" value="Unassembled WGS sequence"/>
</dbReference>
<evidence type="ECO:0000313" key="2">
    <source>
        <dbReference type="EMBL" id="KAJ4404750.1"/>
    </source>
</evidence>
<organism evidence="2 3">
    <name type="scientific">Didymella pomorum</name>
    <dbReference type="NCBI Taxonomy" id="749634"/>
    <lineage>
        <taxon>Eukaryota</taxon>
        <taxon>Fungi</taxon>
        <taxon>Dikarya</taxon>
        <taxon>Ascomycota</taxon>
        <taxon>Pezizomycotina</taxon>
        <taxon>Dothideomycetes</taxon>
        <taxon>Pleosporomycetidae</taxon>
        <taxon>Pleosporales</taxon>
        <taxon>Pleosporineae</taxon>
        <taxon>Didymellaceae</taxon>
        <taxon>Didymella</taxon>
    </lineage>
</organism>
<evidence type="ECO:0000313" key="3">
    <source>
        <dbReference type="Proteomes" id="UP001140510"/>
    </source>
</evidence>
<protein>
    <submittedName>
        <fullName evidence="2">Uncharacterized protein</fullName>
    </submittedName>
</protein>